<dbReference type="PROSITE" id="PS00409">
    <property type="entry name" value="PROKAR_NTER_METHYL"/>
    <property type="match status" value="1"/>
</dbReference>
<sequence length="78" mass="8884">MKCTKSNIRERGLTLVEITITLAILAVLIGLAYPSYMQQVRKSHRMVALGDMLAIQHELERSYDSGYQFTILFHRATA</sequence>
<gene>
    <name evidence="2" type="ORF">VTH8203_04034</name>
</gene>
<evidence type="ECO:0000256" key="1">
    <source>
        <dbReference type="SAM" id="Phobius"/>
    </source>
</evidence>
<evidence type="ECO:0000313" key="3">
    <source>
        <dbReference type="Proteomes" id="UP000219336"/>
    </source>
</evidence>
<dbReference type="EMBL" id="OANU01000123">
    <property type="protein sequence ID" value="SNX50374.1"/>
    <property type="molecule type" value="Genomic_DNA"/>
</dbReference>
<accession>A0A240EP19</accession>
<proteinExistence type="predicted"/>
<keyword evidence="1" id="KW-0472">Membrane</keyword>
<keyword evidence="3" id="KW-1185">Reference proteome</keyword>
<dbReference type="Pfam" id="PF07963">
    <property type="entry name" value="N_methyl"/>
    <property type="match status" value="1"/>
</dbReference>
<reference evidence="3" key="1">
    <citation type="submission" date="2016-06" db="EMBL/GenBank/DDBJ databases">
        <authorList>
            <person name="Rodrigo-Torres L."/>
            <person name="Arahal R.D."/>
            <person name="Lucena T."/>
        </authorList>
    </citation>
    <scope>NUCLEOTIDE SEQUENCE [LARGE SCALE GENOMIC DNA]</scope>
    <source>
        <strain evidence="3">CECT8203</strain>
    </source>
</reference>
<name>A0A240EP19_9VIBR</name>
<organism evidence="2 3">
    <name type="scientific">Vibrio thalassae</name>
    <dbReference type="NCBI Taxonomy" id="1243014"/>
    <lineage>
        <taxon>Bacteria</taxon>
        <taxon>Pseudomonadati</taxon>
        <taxon>Pseudomonadota</taxon>
        <taxon>Gammaproteobacteria</taxon>
        <taxon>Vibrionales</taxon>
        <taxon>Vibrionaceae</taxon>
        <taxon>Vibrio</taxon>
    </lineage>
</organism>
<dbReference type="InterPro" id="IPR012902">
    <property type="entry name" value="N_methyl_site"/>
</dbReference>
<keyword evidence="1" id="KW-1133">Transmembrane helix</keyword>
<dbReference type="Gene3D" id="3.30.700.10">
    <property type="entry name" value="Glycoprotein, Type 4 Pilin"/>
    <property type="match status" value="1"/>
</dbReference>
<dbReference type="Proteomes" id="UP000219336">
    <property type="component" value="Unassembled WGS sequence"/>
</dbReference>
<evidence type="ECO:0000313" key="2">
    <source>
        <dbReference type="EMBL" id="SNX50374.1"/>
    </source>
</evidence>
<feature type="transmembrane region" description="Helical" evidence="1">
    <location>
        <begin position="12"/>
        <end position="33"/>
    </location>
</feature>
<protein>
    <submittedName>
        <fullName evidence="2">Putative major pilin subunit</fullName>
    </submittedName>
</protein>
<dbReference type="SUPFAM" id="SSF54523">
    <property type="entry name" value="Pili subunits"/>
    <property type="match status" value="1"/>
</dbReference>
<dbReference type="RefSeq" id="WP_244181278.1">
    <property type="nucleotide sequence ID" value="NZ_JBHSII010000001.1"/>
</dbReference>
<dbReference type="NCBIfam" id="TIGR02532">
    <property type="entry name" value="IV_pilin_GFxxxE"/>
    <property type="match status" value="1"/>
</dbReference>
<keyword evidence="1" id="KW-0812">Transmembrane</keyword>
<dbReference type="InterPro" id="IPR045584">
    <property type="entry name" value="Pilin-like"/>
</dbReference>
<dbReference type="AlphaFoldDB" id="A0A240EP19"/>